<keyword evidence="2" id="KW-1185">Reference proteome</keyword>
<name>A0ABR3QIT6_9PLEO</name>
<dbReference type="Proteomes" id="UP001521222">
    <property type="component" value="Unassembled WGS sequence"/>
</dbReference>
<gene>
    <name evidence="1" type="ORF">SLS59_010017</name>
</gene>
<reference evidence="1 2" key="1">
    <citation type="submission" date="2024-02" db="EMBL/GenBank/DDBJ databases">
        <title>De novo assembly and annotation of 12 fungi associated with fruit tree decline syndrome in Ontario, Canada.</title>
        <authorList>
            <person name="Sulman M."/>
            <person name="Ellouze W."/>
            <person name="Ilyukhin E."/>
        </authorList>
    </citation>
    <scope>NUCLEOTIDE SEQUENCE [LARGE SCALE GENOMIC DNA]</scope>
    <source>
        <strain evidence="1 2">M97-236</strain>
    </source>
</reference>
<dbReference type="EMBL" id="JAKIXB020000052">
    <property type="protein sequence ID" value="KAL1591839.1"/>
    <property type="molecule type" value="Genomic_DNA"/>
</dbReference>
<sequence length="109" mass="12075">MSFNAIPTTWHLVTRTYGALSCPANQKLNDFHSDGRASVCHGSPDGSVQYRGAGYSFVNKKRAENTNSNDQDCVGPDLVHLIDGHNYTVTNVEDKIVQEMVVRYNLNTT</sequence>
<protein>
    <submittedName>
        <fullName evidence="1">Uncharacterized protein</fullName>
    </submittedName>
</protein>
<evidence type="ECO:0000313" key="1">
    <source>
        <dbReference type="EMBL" id="KAL1591839.1"/>
    </source>
</evidence>
<evidence type="ECO:0000313" key="2">
    <source>
        <dbReference type="Proteomes" id="UP001521222"/>
    </source>
</evidence>
<organism evidence="1 2">
    <name type="scientific">Nothophoma quercina</name>
    <dbReference type="NCBI Taxonomy" id="749835"/>
    <lineage>
        <taxon>Eukaryota</taxon>
        <taxon>Fungi</taxon>
        <taxon>Dikarya</taxon>
        <taxon>Ascomycota</taxon>
        <taxon>Pezizomycotina</taxon>
        <taxon>Dothideomycetes</taxon>
        <taxon>Pleosporomycetidae</taxon>
        <taxon>Pleosporales</taxon>
        <taxon>Pleosporineae</taxon>
        <taxon>Didymellaceae</taxon>
        <taxon>Nothophoma</taxon>
    </lineage>
</organism>
<accession>A0ABR3QIT6</accession>
<comment type="caution">
    <text evidence="1">The sequence shown here is derived from an EMBL/GenBank/DDBJ whole genome shotgun (WGS) entry which is preliminary data.</text>
</comment>
<proteinExistence type="predicted"/>